<gene>
    <name evidence="6" type="ORF">G0Q06_01305</name>
</gene>
<evidence type="ECO:0000313" key="7">
    <source>
        <dbReference type="Proteomes" id="UP000478417"/>
    </source>
</evidence>
<dbReference type="GO" id="GO:0005509">
    <property type="term" value="F:calcium ion binding"/>
    <property type="evidence" value="ECO:0007669"/>
    <property type="project" value="InterPro"/>
</dbReference>
<organism evidence="6 7">
    <name type="scientific">Oceanipulchritudo coccoides</name>
    <dbReference type="NCBI Taxonomy" id="2706888"/>
    <lineage>
        <taxon>Bacteria</taxon>
        <taxon>Pseudomonadati</taxon>
        <taxon>Verrucomicrobiota</taxon>
        <taxon>Opitutia</taxon>
        <taxon>Puniceicoccales</taxon>
        <taxon>Oceanipulchritudinaceae</taxon>
        <taxon>Oceanipulchritudo</taxon>
    </lineage>
</organism>
<evidence type="ECO:0000259" key="5">
    <source>
        <dbReference type="PROSITE" id="PS50072"/>
    </source>
</evidence>
<evidence type="ECO:0000256" key="2">
    <source>
        <dbReference type="ARBA" id="ARBA00022525"/>
    </source>
</evidence>
<dbReference type="PROSITE" id="PS50072">
    <property type="entry name" value="CSA_PPIASE_2"/>
    <property type="match status" value="1"/>
</dbReference>
<dbReference type="GO" id="GO:0120147">
    <property type="term" value="F:formylglycine-generating oxidase activity"/>
    <property type="evidence" value="ECO:0007669"/>
    <property type="project" value="TreeGrafter"/>
</dbReference>
<dbReference type="SUPFAM" id="SSF56436">
    <property type="entry name" value="C-type lectin-like"/>
    <property type="match status" value="1"/>
</dbReference>
<accession>A0A6B2LYC9</accession>
<dbReference type="SUPFAM" id="SSF50891">
    <property type="entry name" value="Cyclophilin-like"/>
    <property type="match status" value="1"/>
</dbReference>
<reference evidence="6 7" key="1">
    <citation type="submission" date="2020-02" db="EMBL/GenBank/DDBJ databases">
        <title>Albibacoteraceae fam. nov., the first described family within the subdivision 4 Verrucomicrobia.</title>
        <authorList>
            <person name="Xi F."/>
        </authorList>
    </citation>
    <scope>NUCLEOTIDE SEQUENCE [LARGE SCALE GENOMIC DNA]</scope>
    <source>
        <strain evidence="6 7">CK1056</strain>
    </source>
</reference>
<comment type="subcellular location">
    <subcellularLocation>
        <location evidence="1">Secreted</location>
    </subcellularLocation>
</comment>
<dbReference type="PANTHER" id="PTHR23150">
    <property type="entry name" value="SULFATASE MODIFYING FACTOR 1, 2"/>
    <property type="match status" value="1"/>
</dbReference>
<keyword evidence="7" id="KW-1185">Reference proteome</keyword>
<dbReference type="AlphaFoldDB" id="A0A6B2LYC9"/>
<sequence>MRWIQLVLWSIIPTQVFGLVLVNTRLHPSASFEDSSVLQLELRDFFQMYEAPGPVATMTIRKPIQLGWTVFSINGNDVEMMKYQLASGGDYNDPYAVSASEFEWTEHTVEYQLFADEAPVTVANFKTYADDGYYNNTIVHRNESTGQLFGVDGLETFSPLPIIQSGGFRLYDTDDYLLEWVDARPPIIFEETRQSTKGTIAMARTAALDSATSQFFINLEDNSQAWGSAYSVFGELLDPEGDQPILDDFANTDVYDLSTPKPSGQPNVFAGLPFSSIPLYTPNWNEKTSYIRFTGVSVSNGNPEGISYSWEWVEGHEASESFSIELAGSSLNISSTSAGTGKIRVYGTSSGQTKSFDIDLASTVTNLVTFSLTTEVDPLGAGVISQSGSGIYQEGEEVSVTVQANPGYVFSSWGGDFSGSANPLNFSMDSDKYLLANFLYDINDDDEDGLSNYEESVVYGTNPNLPDTDSDGLTDSDELFTYLTDPLKSDTDGDGLGDYGEVISLPTNPLLPDTDFDGLNDFEEVTVYPTDPIAGDTDGDGLTDGQEVLTYLTDPMLIDSDMDGFNDKFEIETGYDPTTALSVPPTSSGILTAVEFFFNAELGTTYRIEASTDLDNWEVIESGIEGTGAAIHRLYSMIGQEKRFLRAEPETYPEPDASMSLISVGTFTMGSPDDEIGRQDDETQHTVTLTKAFYLQTTEVTKAQWDEVAAEGPARDYTDLPAGRNGYNGDASLTHPVTEVSWYDVVKWLNLKSELEGLTPCYTVGGVVMKTGTSIPDCDFDANGYRLPTESEWEYACRAGTSTAFYNGPITYTGESPVDPILDEIGWYRGNSGINTHPVGRKQANAWGLYDMSGNVFEWCWDWAATYPGTVTDPTGTASGARRAIRGGNFGSNFGTNLGSYARDCRSAARFNRIPGIVYHDQGFRPARSASP</sequence>
<dbReference type="InterPro" id="IPR028974">
    <property type="entry name" value="TSP_type-3_rpt"/>
</dbReference>
<feature type="domain" description="PPIase cyclophilin-type" evidence="5">
    <location>
        <begin position="109"/>
        <end position="260"/>
    </location>
</feature>
<dbReference type="PANTHER" id="PTHR23150:SF19">
    <property type="entry name" value="FORMYLGLYCINE-GENERATING ENZYME"/>
    <property type="match status" value="1"/>
</dbReference>
<dbReference type="Gene3D" id="2.40.100.10">
    <property type="entry name" value="Cyclophilin-like"/>
    <property type="match status" value="1"/>
</dbReference>
<dbReference type="GO" id="GO:0003755">
    <property type="term" value="F:peptidyl-prolyl cis-trans isomerase activity"/>
    <property type="evidence" value="ECO:0007669"/>
    <property type="project" value="InterPro"/>
</dbReference>
<evidence type="ECO:0000313" key="6">
    <source>
        <dbReference type="EMBL" id="NDV61079.1"/>
    </source>
</evidence>
<dbReference type="Pfam" id="PF00160">
    <property type="entry name" value="Pro_isomerase"/>
    <property type="match status" value="1"/>
</dbReference>
<dbReference type="InterPro" id="IPR016187">
    <property type="entry name" value="CTDL_fold"/>
</dbReference>
<dbReference type="InterPro" id="IPR051043">
    <property type="entry name" value="Sulfatase_Mod_Factor_Kinase"/>
</dbReference>
<keyword evidence="2" id="KW-0964">Secreted</keyword>
<dbReference type="InterPro" id="IPR044060">
    <property type="entry name" value="Bacterial_rp_domain"/>
</dbReference>
<keyword evidence="3" id="KW-0732">Signal</keyword>
<evidence type="ECO:0000256" key="1">
    <source>
        <dbReference type="ARBA" id="ARBA00004613"/>
    </source>
</evidence>
<dbReference type="Pfam" id="PF18998">
    <property type="entry name" value="Flg_new_2"/>
    <property type="match status" value="1"/>
</dbReference>
<name>A0A6B2LYC9_9BACT</name>
<dbReference type="Proteomes" id="UP000478417">
    <property type="component" value="Unassembled WGS sequence"/>
</dbReference>
<dbReference type="Gene3D" id="3.90.1580.10">
    <property type="entry name" value="paralog of FGE (formylglycine-generating enzyme)"/>
    <property type="match status" value="1"/>
</dbReference>
<dbReference type="InterPro" id="IPR002130">
    <property type="entry name" value="Cyclophilin-type_PPIase_dom"/>
</dbReference>
<evidence type="ECO:0000256" key="3">
    <source>
        <dbReference type="ARBA" id="ARBA00022729"/>
    </source>
</evidence>
<evidence type="ECO:0000256" key="4">
    <source>
        <dbReference type="ARBA" id="ARBA00022837"/>
    </source>
</evidence>
<proteinExistence type="predicted"/>
<dbReference type="SUPFAM" id="SSF103647">
    <property type="entry name" value="TSP type-3 repeat"/>
    <property type="match status" value="1"/>
</dbReference>
<comment type="caution">
    <text evidence="6">The sequence shown here is derived from an EMBL/GenBank/DDBJ whole genome shotgun (WGS) entry which is preliminary data.</text>
</comment>
<dbReference type="InterPro" id="IPR059100">
    <property type="entry name" value="TSP3_bac"/>
</dbReference>
<dbReference type="InterPro" id="IPR005532">
    <property type="entry name" value="SUMF_dom"/>
</dbReference>
<keyword evidence="4" id="KW-0106">Calcium</keyword>
<dbReference type="InterPro" id="IPR042095">
    <property type="entry name" value="SUMF_sf"/>
</dbReference>
<dbReference type="RefSeq" id="WP_163961685.1">
    <property type="nucleotide sequence ID" value="NZ_JAAGNX010000001.1"/>
</dbReference>
<protein>
    <submittedName>
        <fullName evidence="6">SUMF1/EgtB/PvdO family nonheme iron enzyme</fullName>
    </submittedName>
</protein>
<dbReference type="Gene3D" id="4.10.1080.10">
    <property type="entry name" value="TSP type-3 repeat"/>
    <property type="match status" value="1"/>
</dbReference>
<dbReference type="Pfam" id="PF03781">
    <property type="entry name" value="FGE-sulfatase"/>
    <property type="match status" value="1"/>
</dbReference>
<dbReference type="Pfam" id="PF18884">
    <property type="entry name" value="TSP3_bac"/>
    <property type="match status" value="4"/>
</dbReference>
<dbReference type="EMBL" id="JAAGNX010000001">
    <property type="protein sequence ID" value="NDV61079.1"/>
    <property type="molecule type" value="Genomic_DNA"/>
</dbReference>
<dbReference type="InterPro" id="IPR029000">
    <property type="entry name" value="Cyclophilin-like_dom_sf"/>
</dbReference>